<dbReference type="GO" id="GO:0016567">
    <property type="term" value="P:protein ubiquitination"/>
    <property type="evidence" value="ECO:0007669"/>
    <property type="project" value="TreeGrafter"/>
</dbReference>
<dbReference type="PANTHER" id="PTHR22696">
    <property type="entry name" value="E3 UBIQUITIN-PROTEIN LIGASE RNF26"/>
    <property type="match status" value="1"/>
</dbReference>
<keyword evidence="1" id="KW-0472">Membrane</keyword>
<feature type="transmembrane region" description="Helical" evidence="1">
    <location>
        <begin position="35"/>
        <end position="55"/>
    </location>
</feature>
<dbReference type="AlphaFoldDB" id="A0A8H6ET34"/>
<evidence type="ECO:0008006" key="4">
    <source>
        <dbReference type="Google" id="ProtNLM"/>
    </source>
</evidence>
<feature type="transmembrane region" description="Helical" evidence="1">
    <location>
        <begin position="76"/>
        <end position="100"/>
    </location>
</feature>
<keyword evidence="1" id="KW-0812">Transmembrane</keyword>
<sequence>MQLFTQIREVYQAFTAAITEQSRVDQLNVDRSKMLFSYCISIFSVMSMFTAVVVNRIMLFASTTRRKQLPYISKTFLRLVAMYFLMRASYGIWVCLKLYYPSTIVNYILGSSHFNFDPAEFKQTSFLGMYYCTKFISAPNATEEAVADIDKQGKALRAVVSLTSAVSSMIESPKSTEKLPDALVGPSTSILRPLFLAMCINQIILAFISITGGDKPCRDNSLTLFEYSIAFQETQGLSSRPSFELLVLCIFEVFRQLLKHTFSIFNLFDYRLACSTVIEMTFMAFFVRVLVTGRMFYLPVFVVFGYMPFVICALVFIFSLLIYVIAGLSKGSFEDLSMTSLIKNFSAINISASDDFYTALTMVSSFTMRNAIGKGYLYETSSISIPRGTYLETANGKLSKLVNSGYGKKLEAIDNGDGKSTGKNSWVIANRFKRMGMLLVEFVQFLGIPVRSVGNKKDVKEEPHKTDRNLSKATGIDKLPEAHIEKLTESELSKEYAHILLETEIESDDDSQDYVPKKYEDVTDINDPSQFNDEGQNYQLENHAFTDLVDVKEFCSLVRPRNADDFIESRIMEYHLQNINRPASALTRSSFLNYYSDDLKLIDLIRERRLQEKEKSQSLERNQDTGKSEDDINELGTCVICHVNSRQIILWPCKCFAICDRCRISLYMRNFKTCVCCRSKVESYSKVYVP</sequence>
<protein>
    <recommendedName>
        <fullName evidence="4">Protein ASI1</fullName>
    </recommendedName>
</protein>
<gene>
    <name evidence="2" type="ORF">HII12_003717</name>
</gene>
<dbReference type="EMBL" id="JABCYN010000031">
    <property type="protein sequence ID" value="KAF6009142.1"/>
    <property type="molecule type" value="Genomic_DNA"/>
</dbReference>
<proteinExistence type="predicted"/>
<organism evidence="2 3">
    <name type="scientific">Dekkera bruxellensis</name>
    <name type="common">Brettanomyces custersii</name>
    <dbReference type="NCBI Taxonomy" id="5007"/>
    <lineage>
        <taxon>Eukaryota</taxon>
        <taxon>Fungi</taxon>
        <taxon>Dikarya</taxon>
        <taxon>Ascomycota</taxon>
        <taxon>Saccharomycotina</taxon>
        <taxon>Pichiomycetes</taxon>
        <taxon>Pichiales</taxon>
        <taxon>Pichiaceae</taxon>
        <taxon>Brettanomyces</taxon>
    </lineage>
</organism>
<keyword evidence="1" id="KW-1133">Transmembrane helix</keyword>
<dbReference type="CDD" id="cd16616">
    <property type="entry name" value="mRING-HC-C4C4_Asi1p-like"/>
    <property type="match status" value="1"/>
</dbReference>
<accession>A0A8H6ET34</accession>
<evidence type="ECO:0000313" key="2">
    <source>
        <dbReference type="EMBL" id="KAF6009142.1"/>
    </source>
</evidence>
<dbReference type="Pfam" id="PF13920">
    <property type="entry name" value="zf-C3HC4_3"/>
    <property type="match status" value="1"/>
</dbReference>
<evidence type="ECO:0000256" key="1">
    <source>
        <dbReference type="SAM" id="Phobius"/>
    </source>
</evidence>
<feature type="transmembrane region" description="Helical" evidence="1">
    <location>
        <begin position="303"/>
        <end position="326"/>
    </location>
</feature>
<dbReference type="PANTHER" id="PTHR22696:SF1">
    <property type="entry name" value="E3 UBIQUITIN-PROTEIN LIGASE RNF26"/>
    <property type="match status" value="1"/>
</dbReference>
<dbReference type="InterPro" id="IPR013083">
    <property type="entry name" value="Znf_RING/FYVE/PHD"/>
</dbReference>
<name>A0A8H6ET34_DEKBR</name>
<feature type="transmembrane region" description="Helical" evidence="1">
    <location>
        <begin position="190"/>
        <end position="210"/>
    </location>
</feature>
<dbReference type="GO" id="GO:0006511">
    <property type="term" value="P:ubiquitin-dependent protein catabolic process"/>
    <property type="evidence" value="ECO:0007669"/>
    <property type="project" value="TreeGrafter"/>
</dbReference>
<comment type="caution">
    <text evidence="2">The sequence shown here is derived from an EMBL/GenBank/DDBJ whole genome shotgun (WGS) entry which is preliminary data.</text>
</comment>
<feature type="transmembrane region" description="Helical" evidence="1">
    <location>
        <begin position="270"/>
        <end position="291"/>
    </location>
</feature>
<dbReference type="Proteomes" id="UP000568158">
    <property type="component" value="Unassembled WGS sequence"/>
</dbReference>
<dbReference type="GO" id="GO:0061630">
    <property type="term" value="F:ubiquitin protein ligase activity"/>
    <property type="evidence" value="ECO:0007669"/>
    <property type="project" value="TreeGrafter"/>
</dbReference>
<reference evidence="2 3" key="1">
    <citation type="journal article" date="2020" name="Appl. Microbiol. Biotechnol.">
        <title>Targeted gene deletion in Brettanomyces bruxellensis with an expression-free CRISPR-Cas9 system.</title>
        <authorList>
            <person name="Varela C."/>
            <person name="Bartel C."/>
            <person name="Onetto C."/>
            <person name="Borneman A."/>
        </authorList>
    </citation>
    <scope>NUCLEOTIDE SEQUENCE [LARGE SCALE GENOMIC DNA]</scope>
    <source>
        <strain evidence="2 3">AWRI1613</strain>
    </source>
</reference>
<dbReference type="Gene3D" id="3.30.40.10">
    <property type="entry name" value="Zinc/RING finger domain, C3HC4 (zinc finger)"/>
    <property type="match status" value="1"/>
</dbReference>
<evidence type="ECO:0000313" key="3">
    <source>
        <dbReference type="Proteomes" id="UP000568158"/>
    </source>
</evidence>